<keyword evidence="1" id="KW-0812">Transmembrane</keyword>
<feature type="transmembrane region" description="Helical" evidence="1">
    <location>
        <begin position="18"/>
        <end position="40"/>
    </location>
</feature>
<dbReference type="Pfam" id="PF02225">
    <property type="entry name" value="PA"/>
    <property type="match status" value="1"/>
</dbReference>
<keyword evidence="1" id="KW-0472">Membrane</keyword>
<keyword evidence="1" id="KW-1133">Transmembrane helix</keyword>
<dbReference type="Proteomes" id="UP000694701">
    <property type="component" value="Unplaced"/>
</dbReference>
<reference evidence="3" key="1">
    <citation type="submission" date="2025-08" db="UniProtKB">
        <authorList>
            <consortium name="Ensembl"/>
        </authorList>
    </citation>
    <scope>IDENTIFICATION</scope>
</reference>
<dbReference type="Gene3D" id="3.50.30.30">
    <property type="match status" value="1"/>
</dbReference>
<accession>A0A8C2JB70</accession>
<evidence type="ECO:0000313" key="3">
    <source>
        <dbReference type="Ensembl" id="ENSCCRP00020091695.1"/>
    </source>
</evidence>
<dbReference type="AlphaFoldDB" id="A0A8C2JB70"/>
<evidence type="ECO:0000259" key="2">
    <source>
        <dbReference type="Pfam" id="PF02225"/>
    </source>
</evidence>
<name>A0A8C2JB70_CYPCA</name>
<organism evidence="3 4">
    <name type="scientific">Cyprinus carpio</name>
    <name type="common">Common carp</name>
    <dbReference type="NCBI Taxonomy" id="7962"/>
    <lineage>
        <taxon>Eukaryota</taxon>
        <taxon>Metazoa</taxon>
        <taxon>Chordata</taxon>
        <taxon>Craniata</taxon>
        <taxon>Vertebrata</taxon>
        <taxon>Euteleostomi</taxon>
        <taxon>Actinopterygii</taxon>
        <taxon>Neopterygii</taxon>
        <taxon>Teleostei</taxon>
        <taxon>Ostariophysi</taxon>
        <taxon>Cypriniformes</taxon>
        <taxon>Cyprinidae</taxon>
        <taxon>Cyprininae</taxon>
        <taxon>Cyprinus</taxon>
    </lineage>
</organism>
<evidence type="ECO:0000313" key="4">
    <source>
        <dbReference type="Proteomes" id="UP000694701"/>
    </source>
</evidence>
<sequence length="147" mass="16350">TFQKKNHHTDTVHGRSCIWLSVLVFQYCFHLSASLIYWTAYVKLRYFDRVSNETVGSICECGMSASKFRSSAMDCPDKKGNCTYSQKIQAAQREGASAVVIYNIDRIGNGTNVMAHSAMRVSLAGSPRQVVCFKVALQKIELEGLTA</sequence>
<feature type="domain" description="PA" evidence="2">
    <location>
        <begin position="78"/>
        <end position="105"/>
    </location>
</feature>
<dbReference type="InterPro" id="IPR003137">
    <property type="entry name" value="PA_domain"/>
</dbReference>
<proteinExistence type="predicted"/>
<protein>
    <recommendedName>
        <fullName evidence="2">PA domain-containing protein</fullName>
    </recommendedName>
</protein>
<evidence type="ECO:0000256" key="1">
    <source>
        <dbReference type="SAM" id="Phobius"/>
    </source>
</evidence>
<dbReference type="Ensembl" id="ENSCCRT00020100204.1">
    <property type="protein sequence ID" value="ENSCCRP00020091695.1"/>
    <property type="gene ID" value="ENSCCRG00020041976.1"/>
</dbReference>